<evidence type="ECO:0000313" key="1">
    <source>
        <dbReference type="EMBL" id="KAI8020792.1"/>
    </source>
</evidence>
<gene>
    <name evidence="1" type="ORF">LOK49_LG03G02194</name>
</gene>
<name>A0ACC0I4M0_9ERIC</name>
<keyword evidence="2" id="KW-1185">Reference proteome</keyword>
<reference evidence="1 2" key="1">
    <citation type="journal article" date="2022" name="Plant J.">
        <title>Chromosome-level genome of Camellia lanceoleosa provides a valuable resource for understanding genome evolution and self-incompatibility.</title>
        <authorList>
            <person name="Gong W."/>
            <person name="Xiao S."/>
            <person name="Wang L."/>
            <person name="Liao Z."/>
            <person name="Chang Y."/>
            <person name="Mo W."/>
            <person name="Hu G."/>
            <person name="Li W."/>
            <person name="Zhao G."/>
            <person name="Zhu H."/>
            <person name="Hu X."/>
            <person name="Ji K."/>
            <person name="Xiang X."/>
            <person name="Song Q."/>
            <person name="Yuan D."/>
            <person name="Jin S."/>
            <person name="Zhang L."/>
        </authorList>
    </citation>
    <scope>NUCLEOTIDE SEQUENCE [LARGE SCALE GENOMIC DNA]</scope>
    <source>
        <strain evidence="1">SQ_2022a</strain>
    </source>
</reference>
<organism evidence="1 2">
    <name type="scientific">Camellia lanceoleosa</name>
    <dbReference type="NCBI Taxonomy" id="1840588"/>
    <lineage>
        <taxon>Eukaryota</taxon>
        <taxon>Viridiplantae</taxon>
        <taxon>Streptophyta</taxon>
        <taxon>Embryophyta</taxon>
        <taxon>Tracheophyta</taxon>
        <taxon>Spermatophyta</taxon>
        <taxon>Magnoliopsida</taxon>
        <taxon>eudicotyledons</taxon>
        <taxon>Gunneridae</taxon>
        <taxon>Pentapetalae</taxon>
        <taxon>asterids</taxon>
        <taxon>Ericales</taxon>
        <taxon>Theaceae</taxon>
        <taxon>Camellia</taxon>
    </lineage>
</organism>
<protein>
    <submittedName>
        <fullName evidence="1">Protein ILITYHIA</fullName>
    </submittedName>
</protein>
<evidence type="ECO:0000313" key="2">
    <source>
        <dbReference type="Proteomes" id="UP001060215"/>
    </source>
</evidence>
<dbReference type="EMBL" id="CM045763">
    <property type="protein sequence ID" value="KAI8020792.1"/>
    <property type="molecule type" value="Genomic_DNA"/>
</dbReference>
<comment type="caution">
    <text evidence="1">The sequence shown here is derived from an EMBL/GenBank/DDBJ whole genome shotgun (WGS) entry which is preliminary data.</text>
</comment>
<proteinExistence type="predicted"/>
<sequence length="216" mass="23832">MDELIPTIRTTLCDSMPEVRESAGLAFKHTLQECLGLQTSDEIVPTLLHALEDDETSIALDGLKQILKAFNVHALGALAEVVGPGLDFHLNTVVPALLTTMDDDNMNFLKGLVIISLAYSMRKMKSDKALVRRLSACETMGSATTICSDKTGTLTLNQLEIQDAPYRHLVASESGFMIIDFKFKTLAQSQFDRNRSTNSLVPSSRTYLELKMHPKS</sequence>
<accession>A0ACC0I4M0</accession>
<dbReference type="Proteomes" id="UP001060215">
    <property type="component" value="Chromosome 6"/>
</dbReference>